<proteinExistence type="predicted"/>
<dbReference type="EMBL" id="JAAIUW010000008">
    <property type="protein sequence ID" value="KAF7819577.1"/>
    <property type="molecule type" value="Genomic_DNA"/>
</dbReference>
<accession>A0A834WED6</accession>
<evidence type="ECO:0000313" key="2">
    <source>
        <dbReference type="Proteomes" id="UP000634136"/>
    </source>
</evidence>
<comment type="caution">
    <text evidence="1">The sequence shown here is derived from an EMBL/GenBank/DDBJ whole genome shotgun (WGS) entry which is preliminary data.</text>
</comment>
<protein>
    <submittedName>
        <fullName evidence="1">Uncharacterized protein</fullName>
    </submittedName>
</protein>
<organism evidence="1 2">
    <name type="scientific">Senna tora</name>
    <dbReference type="NCBI Taxonomy" id="362788"/>
    <lineage>
        <taxon>Eukaryota</taxon>
        <taxon>Viridiplantae</taxon>
        <taxon>Streptophyta</taxon>
        <taxon>Embryophyta</taxon>
        <taxon>Tracheophyta</taxon>
        <taxon>Spermatophyta</taxon>
        <taxon>Magnoliopsida</taxon>
        <taxon>eudicotyledons</taxon>
        <taxon>Gunneridae</taxon>
        <taxon>Pentapetalae</taxon>
        <taxon>rosids</taxon>
        <taxon>fabids</taxon>
        <taxon>Fabales</taxon>
        <taxon>Fabaceae</taxon>
        <taxon>Caesalpinioideae</taxon>
        <taxon>Cassia clade</taxon>
        <taxon>Senna</taxon>
    </lineage>
</organism>
<gene>
    <name evidence="1" type="ORF">G2W53_025032</name>
</gene>
<evidence type="ECO:0000313" key="1">
    <source>
        <dbReference type="EMBL" id="KAF7819577.1"/>
    </source>
</evidence>
<dbReference type="AlphaFoldDB" id="A0A834WED6"/>
<sequence>MAEAVKLTTGSRKLPYILIGLWKQPSTNYDKSFMGMIYK</sequence>
<keyword evidence="2" id="KW-1185">Reference proteome</keyword>
<dbReference type="Proteomes" id="UP000634136">
    <property type="component" value="Unassembled WGS sequence"/>
</dbReference>
<reference evidence="1" key="1">
    <citation type="submission" date="2020-09" db="EMBL/GenBank/DDBJ databases">
        <title>Genome-Enabled Discovery of Anthraquinone Biosynthesis in Senna tora.</title>
        <authorList>
            <person name="Kang S.-H."/>
            <person name="Pandey R.P."/>
            <person name="Lee C.-M."/>
            <person name="Sim J.-S."/>
            <person name="Jeong J.-T."/>
            <person name="Choi B.-S."/>
            <person name="Jung M."/>
            <person name="Ginzburg D."/>
            <person name="Zhao K."/>
            <person name="Won S.Y."/>
            <person name="Oh T.-J."/>
            <person name="Yu Y."/>
            <person name="Kim N.-H."/>
            <person name="Lee O.R."/>
            <person name="Lee T.-H."/>
            <person name="Bashyal P."/>
            <person name="Kim T.-S."/>
            <person name="Lee W.-H."/>
            <person name="Kawkins C."/>
            <person name="Kim C.-K."/>
            <person name="Kim J.S."/>
            <person name="Ahn B.O."/>
            <person name="Rhee S.Y."/>
            <person name="Sohng J.K."/>
        </authorList>
    </citation>
    <scope>NUCLEOTIDE SEQUENCE</scope>
    <source>
        <tissue evidence="1">Leaf</tissue>
    </source>
</reference>
<name>A0A834WED6_9FABA</name>